<dbReference type="Pfam" id="PF07303">
    <property type="entry name" value="Occludin_ELL"/>
    <property type="match status" value="1"/>
</dbReference>
<dbReference type="SUPFAM" id="SSF46785">
    <property type="entry name" value="Winged helix' DNA-binding domain"/>
    <property type="match status" value="1"/>
</dbReference>
<evidence type="ECO:0000259" key="8">
    <source>
        <dbReference type="PROSITE" id="PS51980"/>
    </source>
</evidence>
<dbReference type="InterPro" id="IPR031176">
    <property type="entry name" value="ELL/occludin"/>
</dbReference>
<dbReference type="InterPro" id="IPR010844">
    <property type="entry name" value="Occludin_ELL"/>
</dbReference>
<evidence type="ECO:0000256" key="4">
    <source>
        <dbReference type="ARBA" id="ARBA00023163"/>
    </source>
</evidence>
<keyword evidence="9" id="KW-0251">Elongation factor</keyword>
<comment type="subcellular location">
    <subcellularLocation>
        <location evidence="1">Nucleus</location>
    </subcellularLocation>
</comment>
<dbReference type="EMBL" id="BGPR01000670">
    <property type="protein sequence ID" value="GBM30842.1"/>
    <property type="molecule type" value="Genomic_DNA"/>
</dbReference>
<dbReference type="GO" id="GO:0008023">
    <property type="term" value="C:transcription elongation factor complex"/>
    <property type="evidence" value="ECO:0007669"/>
    <property type="project" value="InterPro"/>
</dbReference>
<feature type="region of interest" description="Disordered" evidence="7">
    <location>
        <begin position="497"/>
        <end position="553"/>
    </location>
</feature>
<dbReference type="PANTHER" id="PTHR23288">
    <property type="entry name" value="OCCLUDIN AND RNA POLYMERASE II ELONGATION FACTOR ELL"/>
    <property type="match status" value="1"/>
</dbReference>
<evidence type="ECO:0000256" key="6">
    <source>
        <dbReference type="PROSITE-ProRule" id="PRU01324"/>
    </source>
</evidence>
<dbReference type="Proteomes" id="UP000499080">
    <property type="component" value="Unassembled WGS sequence"/>
</dbReference>
<feature type="domain" description="OCEL" evidence="8">
    <location>
        <begin position="717"/>
        <end position="825"/>
    </location>
</feature>
<dbReference type="GO" id="GO:0032968">
    <property type="term" value="P:positive regulation of transcription elongation by RNA polymerase II"/>
    <property type="evidence" value="ECO:0007669"/>
    <property type="project" value="TreeGrafter"/>
</dbReference>
<reference evidence="9 10" key="1">
    <citation type="journal article" date="2019" name="Sci. Rep.">
        <title>Orb-weaving spider Araneus ventricosus genome elucidates the spidroin gene catalogue.</title>
        <authorList>
            <person name="Kono N."/>
            <person name="Nakamura H."/>
            <person name="Ohtoshi R."/>
            <person name="Moran D.A.P."/>
            <person name="Shinohara A."/>
            <person name="Yoshida Y."/>
            <person name="Fujiwara M."/>
            <person name="Mori M."/>
            <person name="Tomita M."/>
            <person name="Arakawa K."/>
        </authorList>
    </citation>
    <scope>NUCLEOTIDE SEQUENCE [LARGE SCALE GENOMIC DNA]</scope>
</reference>
<dbReference type="GO" id="GO:0006368">
    <property type="term" value="P:transcription elongation by RNA polymerase II"/>
    <property type="evidence" value="ECO:0007669"/>
    <property type="project" value="InterPro"/>
</dbReference>
<evidence type="ECO:0000256" key="7">
    <source>
        <dbReference type="SAM" id="MobiDB-lite"/>
    </source>
</evidence>
<proteinExistence type="inferred from homology"/>
<evidence type="ECO:0000256" key="1">
    <source>
        <dbReference type="ARBA" id="ARBA00004123"/>
    </source>
</evidence>
<feature type="compositionally biased region" description="Polar residues" evidence="7">
    <location>
        <begin position="422"/>
        <end position="433"/>
    </location>
</feature>
<dbReference type="GO" id="GO:0042795">
    <property type="term" value="P:snRNA transcription by RNA polymerase II"/>
    <property type="evidence" value="ECO:0007669"/>
    <property type="project" value="TreeGrafter"/>
</dbReference>
<feature type="region of interest" description="Disordered" evidence="7">
    <location>
        <begin position="183"/>
        <end position="242"/>
    </location>
</feature>
<comment type="caution">
    <text evidence="9">The sequence shown here is derived from an EMBL/GenBank/DDBJ whole genome shotgun (WGS) entry which is preliminary data.</text>
</comment>
<keyword evidence="3" id="KW-0805">Transcription regulation</keyword>
<dbReference type="Gene3D" id="1.10.10.2670">
    <property type="entry name" value="E3 ubiquitin-protein ligase"/>
    <property type="match status" value="1"/>
</dbReference>
<dbReference type="InterPro" id="IPR042065">
    <property type="entry name" value="E3_ELL-like"/>
</dbReference>
<dbReference type="SUPFAM" id="SSF144292">
    <property type="entry name" value="occludin/ELL-like"/>
    <property type="match status" value="1"/>
</dbReference>
<feature type="compositionally biased region" description="Polar residues" evidence="7">
    <location>
        <begin position="401"/>
        <end position="413"/>
    </location>
</feature>
<keyword evidence="10" id="KW-1185">Reference proteome</keyword>
<dbReference type="PANTHER" id="PTHR23288:SF17">
    <property type="entry name" value="RNA POLYMERASE II ELONGATION FACTOR ELL"/>
    <property type="match status" value="1"/>
</dbReference>
<evidence type="ECO:0000256" key="2">
    <source>
        <dbReference type="ARBA" id="ARBA00009171"/>
    </source>
</evidence>
<accession>A0A4Y2ENK5</accession>
<evidence type="ECO:0000256" key="5">
    <source>
        <dbReference type="ARBA" id="ARBA00023242"/>
    </source>
</evidence>
<organism evidence="9 10">
    <name type="scientific">Araneus ventricosus</name>
    <name type="common">Orbweaver spider</name>
    <name type="synonym">Epeira ventricosa</name>
    <dbReference type="NCBI Taxonomy" id="182803"/>
    <lineage>
        <taxon>Eukaryota</taxon>
        <taxon>Metazoa</taxon>
        <taxon>Ecdysozoa</taxon>
        <taxon>Arthropoda</taxon>
        <taxon>Chelicerata</taxon>
        <taxon>Arachnida</taxon>
        <taxon>Araneae</taxon>
        <taxon>Araneomorphae</taxon>
        <taxon>Entelegynae</taxon>
        <taxon>Araneoidea</taxon>
        <taxon>Araneidae</taxon>
        <taxon>Araneus</taxon>
    </lineage>
</organism>
<feature type="compositionally biased region" description="Basic and acidic residues" evidence="7">
    <location>
        <begin position="609"/>
        <end position="627"/>
    </location>
</feature>
<feature type="compositionally biased region" description="Polar residues" evidence="7">
    <location>
        <begin position="539"/>
        <end position="551"/>
    </location>
</feature>
<name>A0A4Y2ENK5_ARAVE</name>
<comment type="similarity">
    <text evidence="2 6">Belongs to the ELL/occludin family.</text>
</comment>
<dbReference type="PROSITE" id="PS51980">
    <property type="entry name" value="OCEL"/>
    <property type="match status" value="1"/>
</dbReference>
<dbReference type="InterPro" id="IPR036390">
    <property type="entry name" value="WH_DNA-bd_sf"/>
</dbReference>
<dbReference type="Gene3D" id="6.10.140.340">
    <property type="match status" value="1"/>
</dbReference>
<evidence type="ECO:0000313" key="10">
    <source>
        <dbReference type="Proteomes" id="UP000499080"/>
    </source>
</evidence>
<evidence type="ECO:0000313" key="9">
    <source>
        <dbReference type="EMBL" id="GBM30842.1"/>
    </source>
</evidence>
<feature type="region of interest" description="Disordered" evidence="7">
    <location>
        <begin position="323"/>
        <end position="468"/>
    </location>
</feature>
<feature type="compositionally biased region" description="Low complexity" evidence="7">
    <location>
        <begin position="447"/>
        <end position="467"/>
    </location>
</feature>
<feature type="compositionally biased region" description="Low complexity" evidence="7">
    <location>
        <begin position="206"/>
        <end position="224"/>
    </location>
</feature>
<dbReference type="AlphaFoldDB" id="A0A4Y2ENK5"/>
<dbReference type="GO" id="GO:0000987">
    <property type="term" value="F:cis-regulatory region sequence-specific DNA binding"/>
    <property type="evidence" value="ECO:0007669"/>
    <property type="project" value="TreeGrafter"/>
</dbReference>
<evidence type="ECO:0000256" key="3">
    <source>
        <dbReference type="ARBA" id="ARBA00023015"/>
    </source>
</evidence>
<keyword evidence="4" id="KW-0804">Transcription</keyword>
<feature type="compositionally biased region" description="Low complexity" evidence="7">
    <location>
        <begin position="504"/>
        <end position="516"/>
    </location>
</feature>
<protein>
    <submittedName>
        <fullName evidence="9">RNA polymerase II elongation factor ELL2</fullName>
    </submittedName>
</protein>
<dbReference type="OrthoDB" id="6284217at2759"/>
<feature type="compositionally biased region" description="Polar residues" evidence="7">
    <location>
        <begin position="368"/>
        <end position="384"/>
    </location>
</feature>
<dbReference type="InterPro" id="IPR019464">
    <property type="entry name" value="ELL_N"/>
</dbReference>
<feature type="region of interest" description="Disordered" evidence="7">
    <location>
        <begin position="609"/>
        <end position="644"/>
    </location>
</feature>
<sequence length="828" mass="93392">MDSLLEGEKYRLSNGDENRYNKSVIFVKLTDSILKSIEEFMKNTGCSNPKIQFDEKGGVINFYTDSGIKKYSFSLSDIGGKENEDSNYLPNRSFECVQQNRNGSLESLGCMMMKMQIRAKEDSYENTRFKVAVAEKEQKQNCAKEIKPAGSHIGHQIKVNQPKNIAVPSNSCSIPVAKSIAPVKPKNNVGQPFNSAPALSARHDSNPSVKPVSVPSASPGSIPSFSLQKKENSKPKVPSGIQRQPLRDRIIHLLALRPYKKPEILLKIRTEGVNEKDKTNLTMVLAQVSTMKKNSYYLSDGFWSEVQDNWKFYSPVDAETVRKNKQQHFQKRSSSDIQSSSSAKNHLPNENTASLYPPCKKQRISRLNVKSKSVSSQEHNQYINPENIVKRPSFPKAGASQMHQISKRNSFIETPNKDNKINDNNQVSQSANLFSPEYSKKSIDRNSPSTQSSGYGSKSSSQSSEDSFTIRIKKDKHRYSVLPNFEGYIHDQKLKMDGAREEGSSLSSVVPSSSQESSKKDSVQKTAAQSFRQEKNKARLNQNHPISANTEYKQKADGLSYSVLPSNIGLDGDSSAGPAKPSTLYNDKKGDLKLVLTHTADKGFKIKDKKAVKPPKESFQPTHEKNDQISPAESSRQLKKSHDAVQTSIVNSSMMHKHPKFKLQPNKPCTTEPSLLLSNQDVVSQQASHALNSATDCITDDNIHSVTSGNQFEKHHCDYKRQFVKIVSQELRQKYKAVYDAEFPGANNLRMQLKEIRDNFVALEKQFHECPKGSKEHQRIEKKILEDYDVAIAFGYKEKYEKCDYLFEKLKYIKRLVEEYDEEQLGKQ</sequence>
<gene>
    <name evidence="9" type="primary">ELL2_1</name>
    <name evidence="9" type="ORF">AVEN_261939_1</name>
</gene>
<dbReference type="GO" id="GO:0003746">
    <property type="term" value="F:translation elongation factor activity"/>
    <property type="evidence" value="ECO:0007669"/>
    <property type="project" value="UniProtKB-KW"/>
</dbReference>
<keyword evidence="5" id="KW-0539">Nucleus</keyword>
<keyword evidence="9" id="KW-0648">Protein biosynthesis</keyword>
<dbReference type="Pfam" id="PF10390">
    <property type="entry name" value="ELL"/>
    <property type="match status" value="1"/>
</dbReference>